<dbReference type="SMART" id="SM00388">
    <property type="entry name" value="HisKA"/>
    <property type="match status" value="1"/>
</dbReference>
<proteinExistence type="predicted"/>
<sequence length="504" mass="55867">MSRLASWLQGVRPILFPRSLRYQLISRILLILAGLLVIIGLSQYLFMERFIYQNRAAAIQRQVQSVPGEVWGRLTESGRRIPAEPFVFFPSASVAYVNKQGVFTVLSTNGSESVNSVPRLSDNDYRWAAERPRRGKPLFRIVNGAGGEQLVVLQAVRSFQGSGGVVQVATGTAPLKAELRRQVLLYSALAFAALLGALLLFLPVIRRTLTPLSRMVETVERIDSGKLNERLPEPVGPMEIDRLSHSFNRMLARLESSFRAEQESRERMRRFVSDASHELRTPLTSIHGFLEVLLRGAASDPNQLDKALRGMYGESERINKLVRDLLQLAKADRMPDAQLEAAELGPILREMEPQFKLLAGERRVLFDLQPTNQLQLDADKVKQIALNLFQNAIQHTSPIGGMITVAVRPRQDGAELAVVDNGTGIAPEHLPHLFERFYRIDSSRARTHGGAGLGLAISRSLAELHGGTIRAESRDGEGSAFIVFFPYSSDEDNGKAVTTASDVD</sequence>
<dbReference type="FunFam" id="3.30.565.10:FF:000006">
    <property type="entry name" value="Sensor histidine kinase WalK"/>
    <property type="match status" value="1"/>
</dbReference>
<keyword evidence="8" id="KW-0547">Nucleotide-binding</keyword>
<dbReference type="InterPro" id="IPR005467">
    <property type="entry name" value="His_kinase_dom"/>
</dbReference>
<dbReference type="Pfam" id="PF00672">
    <property type="entry name" value="HAMP"/>
    <property type="match status" value="1"/>
</dbReference>
<evidence type="ECO:0000256" key="7">
    <source>
        <dbReference type="ARBA" id="ARBA00022692"/>
    </source>
</evidence>
<accession>A0A3D9JTY8</accession>
<keyword evidence="18" id="KW-1185">Reference proteome</keyword>
<dbReference type="Proteomes" id="UP000256977">
    <property type="component" value="Unassembled WGS sequence"/>
</dbReference>
<keyword evidence="7 14" id="KW-0812">Transmembrane</keyword>
<dbReference type="CDD" id="cd06225">
    <property type="entry name" value="HAMP"/>
    <property type="match status" value="1"/>
</dbReference>
<feature type="transmembrane region" description="Helical" evidence="14">
    <location>
        <begin position="183"/>
        <end position="205"/>
    </location>
</feature>
<dbReference type="Pfam" id="PF02518">
    <property type="entry name" value="HATPase_c"/>
    <property type="match status" value="1"/>
</dbReference>
<dbReference type="InterPro" id="IPR004358">
    <property type="entry name" value="Sig_transdc_His_kin-like_C"/>
</dbReference>
<evidence type="ECO:0000256" key="11">
    <source>
        <dbReference type="ARBA" id="ARBA00022989"/>
    </source>
</evidence>
<evidence type="ECO:0000256" key="1">
    <source>
        <dbReference type="ARBA" id="ARBA00000085"/>
    </source>
</evidence>
<keyword evidence="4" id="KW-1003">Cell membrane</keyword>
<dbReference type="RefSeq" id="WP_116061142.1">
    <property type="nucleotide sequence ID" value="NZ_QRDZ01000009.1"/>
</dbReference>
<dbReference type="PRINTS" id="PR00344">
    <property type="entry name" value="BCTRLSENSOR"/>
</dbReference>
<comment type="caution">
    <text evidence="17">The sequence shown here is derived from an EMBL/GenBank/DDBJ whole genome shotgun (WGS) entry which is preliminary data.</text>
</comment>
<evidence type="ECO:0000259" key="16">
    <source>
        <dbReference type="PROSITE" id="PS50885"/>
    </source>
</evidence>
<keyword evidence="9 17" id="KW-0418">Kinase</keyword>
<dbReference type="SMART" id="SM00304">
    <property type="entry name" value="HAMP"/>
    <property type="match status" value="1"/>
</dbReference>
<evidence type="ECO:0000256" key="2">
    <source>
        <dbReference type="ARBA" id="ARBA00004651"/>
    </source>
</evidence>
<dbReference type="PANTHER" id="PTHR45436:SF5">
    <property type="entry name" value="SENSOR HISTIDINE KINASE TRCS"/>
    <property type="match status" value="1"/>
</dbReference>
<evidence type="ECO:0000256" key="4">
    <source>
        <dbReference type="ARBA" id="ARBA00022475"/>
    </source>
</evidence>
<dbReference type="InterPro" id="IPR003660">
    <property type="entry name" value="HAMP_dom"/>
</dbReference>
<dbReference type="PROSITE" id="PS50109">
    <property type="entry name" value="HIS_KIN"/>
    <property type="match status" value="1"/>
</dbReference>
<dbReference type="SUPFAM" id="SSF47384">
    <property type="entry name" value="Homodimeric domain of signal transducing histidine kinase"/>
    <property type="match status" value="1"/>
</dbReference>
<dbReference type="EMBL" id="QRDZ01000009">
    <property type="protein sequence ID" value="RED77532.1"/>
    <property type="molecule type" value="Genomic_DNA"/>
</dbReference>
<dbReference type="Pfam" id="PF00512">
    <property type="entry name" value="HisKA"/>
    <property type="match status" value="1"/>
</dbReference>
<keyword evidence="5" id="KW-0597">Phosphoprotein</keyword>
<keyword evidence="12" id="KW-0902">Two-component regulatory system</keyword>
<dbReference type="PANTHER" id="PTHR45436">
    <property type="entry name" value="SENSOR HISTIDINE KINASE YKOH"/>
    <property type="match status" value="1"/>
</dbReference>
<evidence type="ECO:0000256" key="8">
    <source>
        <dbReference type="ARBA" id="ARBA00022741"/>
    </source>
</evidence>
<keyword evidence="11 14" id="KW-1133">Transmembrane helix</keyword>
<dbReference type="CDD" id="cd00082">
    <property type="entry name" value="HisKA"/>
    <property type="match status" value="1"/>
</dbReference>
<reference evidence="17 18" key="1">
    <citation type="submission" date="2018-07" db="EMBL/GenBank/DDBJ databases">
        <title>Genomic Encyclopedia of Type Strains, Phase III (KMG-III): the genomes of soil and plant-associated and newly described type strains.</title>
        <authorList>
            <person name="Whitman W."/>
        </authorList>
    </citation>
    <scope>NUCLEOTIDE SEQUENCE [LARGE SCALE GENOMIC DNA]</scope>
    <source>
        <strain evidence="17 18">CECT 7287</strain>
    </source>
</reference>
<protein>
    <recommendedName>
        <fullName evidence="3">histidine kinase</fullName>
        <ecNumber evidence="3">2.7.13.3</ecNumber>
    </recommendedName>
</protein>
<evidence type="ECO:0000256" key="6">
    <source>
        <dbReference type="ARBA" id="ARBA00022679"/>
    </source>
</evidence>
<evidence type="ECO:0000256" key="5">
    <source>
        <dbReference type="ARBA" id="ARBA00022553"/>
    </source>
</evidence>
<comment type="catalytic activity">
    <reaction evidence="1">
        <text>ATP + protein L-histidine = ADP + protein N-phospho-L-histidine.</text>
        <dbReference type="EC" id="2.7.13.3"/>
    </reaction>
</comment>
<evidence type="ECO:0000256" key="14">
    <source>
        <dbReference type="SAM" id="Phobius"/>
    </source>
</evidence>
<dbReference type="GO" id="GO:0005524">
    <property type="term" value="F:ATP binding"/>
    <property type="evidence" value="ECO:0007669"/>
    <property type="project" value="UniProtKB-KW"/>
</dbReference>
<keyword evidence="10" id="KW-0067">ATP-binding</keyword>
<dbReference type="InterPro" id="IPR036890">
    <property type="entry name" value="HATPase_C_sf"/>
</dbReference>
<evidence type="ECO:0000256" key="13">
    <source>
        <dbReference type="ARBA" id="ARBA00023136"/>
    </source>
</evidence>
<dbReference type="GO" id="GO:0005886">
    <property type="term" value="C:plasma membrane"/>
    <property type="evidence" value="ECO:0007669"/>
    <property type="project" value="UniProtKB-SubCell"/>
</dbReference>
<dbReference type="Gene3D" id="1.10.287.130">
    <property type="match status" value="1"/>
</dbReference>
<dbReference type="PROSITE" id="PS50885">
    <property type="entry name" value="HAMP"/>
    <property type="match status" value="1"/>
</dbReference>
<dbReference type="InterPro" id="IPR050428">
    <property type="entry name" value="TCS_sensor_his_kinase"/>
</dbReference>
<comment type="subcellular location">
    <subcellularLocation>
        <location evidence="2">Cell membrane</location>
        <topology evidence="2">Multi-pass membrane protein</topology>
    </subcellularLocation>
</comment>
<dbReference type="EC" id="2.7.13.3" evidence="3"/>
<feature type="domain" description="HAMP" evidence="16">
    <location>
        <begin position="206"/>
        <end position="259"/>
    </location>
</feature>
<evidence type="ECO:0000256" key="9">
    <source>
        <dbReference type="ARBA" id="ARBA00022777"/>
    </source>
</evidence>
<dbReference type="InterPro" id="IPR036097">
    <property type="entry name" value="HisK_dim/P_sf"/>
</dbReference>
<evidence type="ECO:0000313" key="17">
    <source>
        <dbReference type="EMBL" id="RED77532.1"/>
    </source>
</evidence>
<dbReference type="CDD" id="cd00075">
    <property type="entry name" value="HATPase"/>
    <property type="match status" value="1"/>
</dbReference>
<feature type="transmembrane region" description="Helical" evidence="14">
    <location>
        <begin position="24"/>
        <end position="46"/>
    </location>
</feature>
<dbReference type="OrthoDB" id="335833at2"/>
<dbReference type="SUPFAM" id="SSF158472">
    <property type="entry name" value="HAMP domain-like"/>
    <property type="match status" value="1"/>
</dbReference>
<keyword evidence="13 14" id="KW-0472">Membrane</keyword>
<organism evidence="17 18">
    <name type="scientific">Cohnella phaseoli</name>
    <dbReference type="NCBI Taxonomy" id="456490"/>
    <lineage>
        <taxon>Bacteria</taxon>
        <taxon>Bacillati</taxon>
        <taxon>Bacillota</taxon>
        <taxon>Bacilli</taxon>
        <taxon>Bacillales</taxon>
        <taxon>Paenibacillaceae</taxon>
        <taxon>Cohnella</taxon>
    </lineage>
</organism>
<dbReference type="FunFam" id="1.10.287.130:FF:000001">
    <property type="entry name" value="Two-component sensor histidine kinase"/>
    <property type="match status" value="1"/>
</dbReference>
<dbReference type="Gene3D" id="3.30.565.10">
    <property type="entry name" value="Histidine kinase-like ATPase, C-terminal domain"/>
    <property type="match status" value="1"/>
</dbReference>
<evidence type="ECO:0000313" key="18">
    <source>
        <dbReference type="Proteomes" id="UP000256977"/>
    </source>
</evidence>
<dbReference type="Gene3D" id="6.10.340.10">
    <property type="match status" value="1"/>
</dbReference>
<name>A0A3D9JTY8_9BACL</name>
<evidence type="ECO:0000256" key="10">
    <source>
        <dbReference type="ARBA" id="ARBA00022840"/>
    </source>
</evidence>
<dbReference type="SUPFAM" id="SSF55874">
    <property type="entry name" value="ATPase domain of HSP90 chaperone/DNA topoisomerase II/histidine kinase"/>
    <property type="match status" value="1"/>
</dbReference>
<gene>
    <name evidence="17" type="ORF">DFP98_109143</name>
</gene>
<evidence type="ECO:0000259" key="15">
    <source>
        <dbReference type="PROSITE" id="PS50109"/>
    </source>
</evidence>
<keyword evidence="6" id="KW-0808">Transferase</keyword>
<evidence type="ECO:0000256" key="12">
    <source>
        <dbReference type="ARBA" id="ARBA00023012"/>
    </source>
</evidence>
<dbReference type="GO" id="GO:0000155">
    <property type="term" value="F:phosphorelay sensor kinase activity"/>
    <property type="evidence" value="ECO:0007669"/>
    <property type="project" value="InterPro"/>
</dbReference>
<dbReference type="SMART" id="SM00387">
    <property type="entry name" value="HATPase_c"/>
    <property type="match status" value="1"/>
</dbReference>
<feature type="domain" description="Histidine kinase" evidence="15">
    <location>
        <begin position="274"/>
        <end position="489"/>
    </location>
</feature>
<dbReference type="InterPro" id="IPR003661">
    <property type="entry name" value="HisK_dim/P_dom"/>
</dbReference>
<dbReference type="AlphaFoldDB" id="A0A3D9JTY8"/>
<dbReference type="InterPro" id="IPR003594">
    <property type="entry name" value="HATPase_dom"/>
</dbReference>
<evidence type="ECO:0000256" key="3">
    <source>
        <dbReference type="ARBA" id="ARBA00012438"/>
    </source>
</evidence>